<name>A0ABW6BPJ8_9SPHI</name>
<dbReference type="InterPro" id="IPR005079">
    <property type="entry name" value="Peptidase_C45_hydrolase"/>
</dbReference>
<accession>A0ABW6BPJ8</accession>
<dbReference type="EMBL" id="JBHUPB010000014">
    <property type="protein sequence ID" value="MFD2969625.1"/>
    <property type="molecule type" value="Genomic_DNA"/>
</dbReference>
<dbReference type="PANTHER" id="PTHR35190:SF2">
    <property type="entry name" value="PROTEIN DCD1B"/>
    <property type="match status" value="1"/>
</dbReference>
<protein>
    <submittedName>
        <fullName evidence="2">C45 family peptidase</fullName>
    </submittedName>
</protein>
<keyword evidence="3" id="KW-1185">Reference proteome</keyword>
<evidence type="ECO:0000259" key="1">
    <source>
        <dbReference type="Pfam" id="PF03417"/>
    </source>
</evidence>
<feature type="domain" description="Peptidase C45 hydrolase" evidence="1">
    <location>
        <begin position="202"/>
        <end position="430"/>
    </location>
</feature>
<dbReference type="PANTHER" id="PTHR35190">
    <property type="entry name" value="PROTEIN DCD1B"/>
    <property type="match status" value="1"/>
</dbReference>
<sequence length="581" mass="66591">MNIKTYDRYHSVYLNSMKSVFVCCSAILFLCLSCEVSKSVRHTPNLDSYSTDPLEVHRIDDSTFSADKSFVTKNQHRVWELYLDGDPLQLGYQHGALMQPLMQQQEEFFFTRVADFVPSRSKQKMLSSFLKWYNRKMYLHIRNDYQAEIYGLSHYSSDKYNKIAPRFLRNMYLHGAHDIGHALQDMMMVGCSSLAVWDENSEDGSLLIGRNFDFYVGDDFAENKVVQFVRPTDGIPYVSISWPGMTGVVSGMNYDGLTVTINAGKSRVPLAAKTPISLLTKEILQFSSTVEEAIAIAKKRQVFVSESIMVGSAKDRRAVIIEVAPDNFGVYEVSDSAYLICTNHFQSQRYQQESRNLSQIAEGASVYRHEKLKQLLQQEEKLNPRKMADILRNKEGLNGKSIGYGNEKALNQLLAHHSVIFSPEQKKIWVSSSPYQLGEMLCYDLNDIFGKQPAPGKLSKSEFNIPRDPFADAEDFSNYEKFKKVTLKIDSAIRNKTTLDDPLLQNFIKLNPDFWLSYFKIGQYFYSTKNYPEAGAYFQQAAQREVTTVSDRNNIESYLRKTRRKNQRLEKPEIGVYTDSG</sequence>
<dbReference type="InterPro" id="IPR047803">
    <property type="entry name" value="DCD1A/B-like"/>
</dbReference>
<organism evidence="2 3">
    <name type="scientific">Sphingobacterium bambusae</name>
    <dbReference type="NCBI Taxonomy" id="662858"/>
    <lineage>
        <taxon>Bacteria</taxon>
        <taxon>Pseudomonadati</taxon>
        <taxon>Bacteroidota</taxon>
        <taxon>Sphingobacteriia</taxon>
        <taxon>Sphingobacteriales</taxon>
        <taxon>Sphingobacteriaceae</taxon>
        <taxon>Sphingobacterium</taxon>
    </lineage>
</organism>
<proteinExistence type="predicted"/>
<dbReference type="Proteomes" id="UP001597525">
    <property type="component" value="Unassembled WGS sequence"/>
</dbReference>
<comment type="caution">
    <text evidence="2">The sequence shown here is derived from an EMBL/GenBank/DDBJ whole genome shotgun (WGS) entry which is preliminary data.</text>
</comment>
<evidence type="ECO:0000313" key="3">
    <source>
        <dbReference type="Proteomes" id="UP001597525"/>
    </source>
</evidence>
<dbReference type="InterPro" id="IPR047794">
    <property type="entry name" value="C45_proenzyme-like"/>
</dbReference>
<dbReference type="Gene3D" id="1.25.40.10">
    <property type="entry name" value="Tetratricopeptide repeat domain"/>
    <property type="match status" value="1"/>
</dbReference>
<dbReference type="NCBIfam" id="NF040521">
    <property type="entry name" value="C45_proenzyme"/>
    <property type="match status" value="1"/>
</dbReference>
<gene>
    <name evidence="2" type="ORF">ACFS7Y_19680</name>
</gene>
<dbReference type="Pfam" id="PF03417">
    <property type="entry name" value="AAT"/>
    <property type="match status" value="1"/>
</dbReference>
<reference evidence="3" key="1">
    <citation type="journal article" date="2019" name="Int. J. Syst. Evol. Microbiol.">
        <title>The Global Catalogue of Microorganisms (GCM) 10K type strain sequencing project: providing services to taxonomists for standard genome sequencing and annotation.</title>
        <authorList>
            <consortium name="The Broad Institute Genomics Platform"/>
            <consortium name="The Broad Institute Genome Sequencing Center for Infectious Disease"/>
            <person name="Wu L."/>
            <person name="Ma J."/>
        </authorList>
    </citation>
    <scope>NUCLEOTIDE SEQUENCE [LARGE SCALE GENOMIC DNA]</scope>
    <source>
        <strain evidence="3">KCTC 22814</strain>
    </source>
</reference>
<dbReference type="Gene3D" id="3.60.60.10">
    <property type="entry name" value="Penicillin V Acylase, Chain A"/>
    <property type="match status" value="1"/>
</dbReference>
<evidence type="ECO:0000313" key="2">
    <source>
        <dbReference type="EMBL" id="MFD2969625.1"/>
    </source>
</evidence>
<dbReference type="RefSeq" id="WP_320185458.1">
    <property type="nucleotide sequence ID" value="NZ_CP138332.1"/>
</dbReference>
<dbReference type="InterPro" id="IPR011990">
    <property type="entry name" value="TPR-like_helical_dom_sf"/>
</dbReference>
<dbReference type="SUPFAM" id="SSF48452">
    <property type="entry name" value="TPR-like"/>
    <property type="match status" value="1"/>
</dbReference>